<dbReference type="GO" id="GO:0008009">
    <property type="term" value="F:chemokine activity"/>
    <property type="evidence" value="ECO:0007669"/>
    <property type="project" value="InterPro"/>
</dbReference>
<dbReference type="InterPro" id="IPR039809">
    <property type="entry name" value="Chemokine_b/g/d"/>
</dbReference>
<accession>A0A7K8HF91</accession>
<dbReference type="GO" id="GO:0006955">
    <property type="term" value="P:immune response"/>
    <property type="evidence" value="ECO:0007669"/>
    <property type="project" value="InterPro"/>
</dbReference>
<keyword evidence="5" id="KW-1185">Reference proteome</keyword>
<evidence type="ECO:0000313" key="4">
    <source>
        <dbReference type="EMBL" id="NXC55029.1"/>
    </source>
</evidence>
<keyword evidence="1" id="KW-0202">Cytokine</keyword>
<dbReference type="InterPro" id="IPR036048">
    <property type="entry name" value="Interleukin_8-like_sf"/>
</dbReference>
<keyword evidence="2" id="KW-0732">Signal</keyword>
<feature type="signal peptide" evidence="2">
    <location>
        <begin position="1"/>
        <end position="17"/>
    </location>
</feature>
<dbReference type="PANTHER" id="PTHR12015">
    <property type="entry name" value="SMALL INDUCIBLE CYTOKINE A"/>
    <property type="match status" value="1"/>
</dbReference>
<dbReference type="AlphaFoldDB" id="A0A7K8HF91"/>
<dbReference type="GO" id="GO:0005615">
    <property type="term" value="C:extracellular space"/>
    <property type="evidence" value="ECO:0007669"/>
    <property type="project" value="UniProtKB-KW"/>
</dbReference>
<dbReference type="Proteomes" id="UP000557196">
    <property type="component" value="Unassembled WGS sequence"/>
</dbReference>
<protein>
    <submittedName>
        <fullName evidence="4">CCL5 protein</fullName>
    </submittedName>
</protein>
<dbReference type="InterPro" id="IPR001811">
    <property type="entry name" value="Chemokine_IL8-like_dom"/>
</dbReference>
<feature type="non-terminal residue" evidence="4">
    <location>
        <position position="1"/>
    </location>
</feature>
<evidence type="ECO:0000256" key="2">
    <source>
        <dbReference type="SAM" id="SignalP"/>
    </source>
</evidence>
<comment type="caution">
    <text evidence="4">The sequence shown here is derived from an EMBL/GenBank/DDBJ whole genome shotgun (WGS) entry which is preliminary data.</text>
</comment>
<feature type="domain" description="Chemokine interleukin-8-like" evidence="3">
    <location>
        <begin position="28"/>
        <end position="88"/>
    </location>
</feature>
<dbReference type="SUPFAM" id="SSF54117">
    <property type="entry name" value="Interleukin 8-like chemokines"/>
    <property type="match status" value="1"/>
</dbReference>
<evidence type="ECO:0000256" key="1">
    <source>
        <dbReference type="ARBA" id="ARBA00022514"/>
    </source>
</evidence>
<dbReference type="SMART" id="SM00199">
    <property type="entry name" value="SCY"/>
    <property type="match status" value="1"/>
</dbReference>
<feature type="non-terminal residue" evidence="4">
    <location>
        <position position="96"/>
    </location>
</feature>
<proteinExistence type="predicted"/>
<dbReference type="EMBL" id="VZTH01004832">
    <property type="protein sequence ID" value="NXC55029.1"/>
    <property type="molecule type" value="Genomic_DNA"/>
</dbReference>
<sequence length="96" mass="10814">MKSSLALLLLLLAAAWAGRKGSSFRSSTVTCCPKEKFFPRRIPEAKIQEYQYTSSACTHKAVLVTLPGGMMVCVDPEKKWFQKYLRKQKQPNSTSN</sequence>
<organism evidence="4 5">
    <name type="scientific">Aleadryas rufinucha</name>
    <name type="common">rufous-naped whistler</name>
    <dbReference type="NCBI Taxonomy" id="461220"/>
    <lineage>
        <taxon>Eukaryota</taxon>
        <taxon>Metazoa</taxon>
        <taxon>Chordata</taxon>
        <taxon>Craniata</taxon>
        <taxon>Vertebrata</taxon>
        <taxon>Euteleostomi</taxon>
        <taxon>Archelosauria</taxon>
        <taxon>Archosauria</taxon>
        <taxon>Dinosauria</taxon>
        <taxon>Saurischia</taxon>
        <taxon>Theropoda</taxon>
        <taxon>Coelurosauria</taxon>
        <taxon>Aves</taxon>
        <taxon>Neognathae</taxon>
        <taxon>Neoaves</taxon>
        <taxon>Telluraves</taxon>
        <taxon>Australaves</taxon>
        <taxon>Passeriformes</taxon>
        <taxon>Corvoidea</taxon>
        <taxon>Pachycephalidae</taxon>
        <taxon>Aleadryas</taxon>
    </lineage>
</organism>
<dbReference type="Gene3D" id="2.40.50.40">
    <property type="match status" value="1"/>
</dbReference>
<name>A0A7K8HF91_9CORV</name>
<dbReference type="Pfam" id="PF00048">
    <property type="entry name" value="IL8"/>
    <property type="match status" value="1"/>
</dbReference>
<gene>
    <name evidence="4" type="primary">Ccl5_3</name>
    <name evidence="4" type="ORF">ALERUF_R15077</name>
</gene>
<evidence type="ECO:0000313" key="5">
    <source>
        <dbReference type="Proteomes" id="UP000557196"/>
    </source>
</evidence>
<reference evidence="4 5" key="1">
    <citation type="submission" date="2019-09" db="EMBL/GenBank/DDBJ databases">
        <title>Bird 10,000 Genomes (B10K) Project - Family phase.</title>
        <authorList>
            <person name="Zhang G."/>
        </authorList>
    </citation>
    <scope>NUCLEOTIDE SEQUENCE [LARGE SCALE GENOMIC DNA]</scope>
    <source>
        <strain evidence="4">B10K-DU-029-36</strain>
        <tissue evidence="4">Muscle</tissue>
    </source>
</reference>
<evidence type="ECO:0000259" key="3">
    <source>
        <dbReference type="SMART" id="SM00199"/>
    </source>
</evidence>
<feature type="chain" id="PRO_5029644686" evidence="2">
    <location>
        <begin position="18"/>
        <end position="96"/>
    </location>
</feature>